<keyword evidence="2" id="KW-0282">Flagellum</keyword>
<keyword evidence="2" id="KW-0969">Cilium</keyword>
<sequence length="148" mass="17863">MNNQLKSIEKIMELKERHFNESQVQYQLAMDYFEDVGQRLFSILKAKEQIETKLNSSMKTRVKAFELVNTHEQLERLKQQENELQAKVHQARVNLNDKEEKRTKAHFEFKKLEKVKERRVMDIKQRLKSEENQQLDEISVQQYVRLNG</sequence>
<feature type="coiled-coil region" evidence="1">
    <location>
        <begin position="67"/>
        <end position="133"/>
    </location>
</feature>
<dbReference type="RefSeq" id="WP_054751503.1">
    <property type="nucleotide sequence ID" value="NZ_JBHUMZ010000016.1"/>
</dbReference>
<comment type="caution">
    <text evidence="2">The sequence shown here is derived from an EMBL/GenBank/DDBJ whole genome shotgun (WGS) entry which is preliminary data.</text>
</comment>
<evidence type="ECO:0000313" key="3">
    <source>
        <dbReference type="Proteomes" id="UP001597452"/>
    </source>
</evidence>
<name>A0ABW5Q8I1_9BACI</name>
<accession>A0ABW5Q8I1</accession>
<dbReference type="Gene3D" id="1.10.287.1700">
    <property type="match status" value="1"/>
</dbReference>
<proteinExistence type="predicted"/>
<dbReference type="Proteomes" id="UP001597452">
    <property type="component" value="Unassembled WGS sequence"/>
</dbReference>
<keyword evidence="3" id="KW-1185">Reference proteome</keyword>
<keyword evidence="1" id="KW-0175">Coiled coil</keyword>
<evidence type="ECO:0000313" key="2">
    <source>
        <dbReference type="EMBL" id="MFD2638274.1"/>
    </source>
</evidence>
<evidence type="ECO:0000256" key="1">
    <source>
        <dbReference type="SAM" id="Coils"/>
    </source>
</evidence>
<keyword evidence="2" id="KW-0966">Cell projection</keyword>
<protein>
    <submittedName>
        <fullName evidence="2">Flagellar FliJ family protein</fullName>
    </submittedName>
</protein>
<organism evidence="2 3">
    <name type="scientific">Piscibacillus salipiscarius</name>
    <dbReference type="NCBI Taxonomy" id="299480"/>
    <lineage>
        <taxon>Bacteria</taxon>
        <taxon>Bacillati</taxon>
        <taxon>Bacillota</taxon>
        <taxon>Bacilli</taxon>
        <taxon>Bacillales</taxon>
        <taxon>Bacillaceae</taxon>
        <taxon>Piscibacillus</taxon>
    </lineage>
</organism>
<gene>
    <name evidence="2" type="ORF">ACFSW4_05315</name>
</gene>
<dbReference type="InterPro" id="IPR053716">
    <property type="entry name" value="Flag_assembly_chemotaxis_eff"/>
</dbReference>
<reference evidence="3" key="1">
    <citation type="journal article" date="2019" name="Int. J. Syst. Evol. Microbiol.">
        <title>The Global Catalogue of Microorganisms (GCM) 10K type strain sequencing project: providing services to taxonomists for standard genome sequencing and annotation.</title>
        <authorList>
            <consortium name="The Broad Institute Genomics Platform"/>
            <consortium name="The Broad Institute Genome Sequencing Center for Infectious Disease"/>
            <person name="Wu L."/>
            <person name="Ma J."/>
        </authorList>
    </citation>
    <scope>NUCLEOTIDE SEQUENCE [LARGE SCALE GENOMIC DNA]</scope>
    <source>
        <strain evidence="3">TISTR 1571</strain>
    </source>
</reference>
<dbReference type="EMBL" id="JBHUMZ010000016">
    <property type="protein sequence ID" value="MFD2638274.1"/>
    <property type="molecule type" value="Genomic_DNA"/>
</dbReference>